<accession>A0A6J7EYN8</accession>
<dbReference type="Pfam" id="PF14230">
    <property type="entry name" value="DUF4333"/>
    <property type="match status" value="1"/>
</dbReference>
<gene>
    <name evidence="4" type="ORF">UFOPK3472_01142</name>
</gene>
<protein>
    <submittedName>
        <fullName evidence="4">Unannotated protein</fullName>
    </submittedName>
</protein>
<proteinExistence type="predicted"/>
<keyword evidence="2" id="KW-1133">Transmembrane helix</keyword>
<evidence type="ECO:0000256" key="1">
    <source>
        <dbReference type="SAM" id="MobiDB-lite"/>
    </source>
</evidence>
<keyword evidence="2" id="KW-0472">Membrane</keyword>
<name>A0A6J7EYN8_9ZZZZ</name>
<dbReference type="AlphaFoldDB" id="A0A6J7EYN8"/>
<feature type="compositionally biased region" description="Low complexity" evidence="1">
    <location>
        <begin position="141"/>
        <end position="162"/>
    </location>
</feature>
<feature type="compositionally biased region" description="Low complexity" evidence="1">
    <location>
        <begin position="72"/>
        <end position="129"/>
    </location>
</feature>
<evidence type="ECO:0000256" key="2">
    <source>
        <dbReference type="SAM" id="Phobius"/>
    </source>
</evidence>
<keyword evidence="2" id="KW-0812">Transmembrane</keyword>
<feature type="compositionally biased region" description="Low complexity" evidence="1">
    <location>
        <begin position="29"/>
        <end position="43"/>
    </location>
</feature>
<evidence type="ECO:0000259" key="3">
    <source>
        <dbReference type="Pfam" id="PF14230"/>
    </source>
</evidence>
<feature type="compositionally biased region" description="Polar residues" evidence="1">
    <location>
        <begin position="130"/>
        <end position="140"/>
    </location>
</feature>
<evidence type="ECO:0000313" key="4">
    <source>
        <dbReference type="EMBL" id="CAB4885189.1"/>
    </source>
</evidence>
<feature type="compositionally biased region" description="Basic and acidic residues" evidence="1">
    <location>
        <begin position="18"/>
        <end position="28"/>
    </location>
</feature>
<feature type="region of interest" description="Disordered" evidence="1">
    <location>
        <begin position="1"/>
        <end position="234"/>
    </location>
</feature>
<sequence>MSGPYGPTDPDNSWSRTPDQDGAAKDGQEASTGEAAATSESQTPTPSAWGQYAPPTGTPTTQYGEPSGGAYGQSPQGQTPPGQYPQGAYPQGQYPQGAYPAGPYPQQGQNPQVQGPQGQYPQGYNPQNPTAQNPTAQNPTAQYPAGQPYGAPYPGTGQQPAGDAAYQNPYAPQQFGGSGQYGAGQYGQQPPFAGGQNPNQQYPGQHYPGLQYPGQYPGQFPGQQPGPGRSGAQSKKPLIIAGSVIAVVAVVAAVLYFAFGRTTTLDTTAAQDGIRTVLTESYGATNVSGVSCPQNIEVKAGTSVDCTLTVDGAFKKVTLTFLNDDADYEVSLPK</sequence>
<feature type="transmembrane region" description="Helical" evidence="2">
    <location>
        <begin position="238"/>
        <end position="259"/>
    </location>
</feature>
<organism evidence="4">
    <name type="scientific">freshwater metagenome</name>
    <dbReference type="NCBI Taxonomy" id="449393"/>
    <lineage>
        <taxon>unclassified sequences</taxon>
        <taxon>metagenomes</taxon>
        <taxon>ecological metagenomes</taxon>
    </lineage>
</organism>
<feature type="compositionally biased region" description="Low complexity" evidence="1">
    <location>
        <begin position="186"/>
        <end position="227"/>
    </location>
</feature>
<dbReference type="InterPro" id="IPR025637">
    <property type="entry name" value="DUF4333"/>
</dbReference>
<feature type="compositionally biased region" description="Gly residues" evidence="1">
    <location>
        <begin position="176"/>
        <end position="185"/>
    </location>
</feature>
<reference evidence="4" key="1">
    <citation type="submission" date="2020-05" db="EMBL/GenBank/DDBJ databases">
        <authorList>
            <person name="Chiriac C."/>
            <person name="Salcher M."/>
            <person name="Ghai R."/>
            <person name="Kavagutti S V."/>
        </authorList>
    </citation>
    <scope>NUCLEOTIDE SEQUENCE</scope>
</reference>
<feature type="domain" description="DUF4333" evidence="3">
    <location>
        <begin position="251"/>
        <end position="325"/>
    </location>
</feature>
<dbReference type="EMBL" id="CAFBLX010000057">
    <property type="protein sequence ID" value="CAB4885189.1"/>
    <property type="molecule type" value="Genomic_DNA"/>
</dbReference>